<accession>A0ABV0YVQ9</accession>
<dbReference type="EMBL" id="JAHRIP010042498">
    <property type="protein sequence ID" value="MEQ2297408.1"/>
    <property type="molecule type" value="Genomic_DNA"/>
</dbReference>
<sequence>MGEEIYTKVDREPYLVDTGAGVSRTTGYLTVEFAIRTVEEMAHGTYQGIIWLKGPYNLITVTDLKELNKPWSEDLSLSQRLSQLKSRSVKVGLTQSGTGVQEWYKALNVPEVTQQN</sequence>
<evidence type="ECO:0000313" key="2">
    <source>
        <dbReference type="Proteomes" id="UP001469553"/>
    </source>
</evidence>
<organism evidence="1 2">
    <name type="scientific">Ameca splendens</name>
    <dbReference type="NCBI Taxonomy" id="208324"/>
    <lineage>
        <taxon>Eukaryota</taxon>
        <taxon>Metazoa</taxon>
        <taxon>Chordata</taxon>
        <taxon>Craniata</taxon>
        <taxon>Vertebrata</taxon>
        <taxon>Euteleostomi</taxon>
        <taxon>Actinopterygii</taxon>
        <taxon>Neopterygii</taxon>
        <taxon>Teleostei</taxon>
        <taxon>Neoteleostei</taxon>
        <taxon>Acanthomorphata</taxon>
        <taxon>Ovalentaria</taxon>
        <taxon>Atherinomorphae</taxon>
        <taxon>Cyprinodontiformes</taxon>
        <taxon>Goodeidae</taxon>
        <taxon>Ameca</taxon>
    </lineage>
</organism>
<evidence type="ECO:0000313" key="1">
    <source>
        <dbReference type="EMBL" id="MEQ2297408.1"/>
    </source>
</evidence>
<gene>
    <name evidence="1" type="ORF">AMECASPLE_034452</name>
</gene>
<reference evidence="1 2" key="1">
    <citation type="submission" date="2021-06" db="EMBL/GenBank/DDBJ databases">
        <authorList>
            <person name="Palmer J.M."/>
        </authorList>
    </citation>
    <scope>NUCLEOTIDE SEQUENCE [LARGE SCALE GENOMIC DNA]</scope>
    <source>
        <strain evidence="1 2">AS_MEX2019</strain>
        <tissue evidence="1">Muscle</tissue>
    </source>
</reference>
<proteinExistence type="predicted"/>
<name>A0ABV0YVQ9_9TELE</name>
<keyword evidence="2" id="KW-1185">Reference proteome</keyword>
<dbReference type="Proteomes" id="UP001469553">
    <property type="component" value="Unassembled WGS sequence"/>
</dbReference>
<protein>
    <submittedName>
        <fullName evidence="1">Uncharacterized protein</fullName>
    </submittedName>
</protein>
<comment type="caution">
    <text evidence="1">The sequence shown here is derived from an EMBL/GenBank/DDBJ whole genome shotgun (WGS) entry which is preliminary data.</text>
</comment>